<protein>
    <submittedName>
        <fullName evidence="2">Uncharacterized protein</fullName>
    </submittedName>
</protein>
<reference evidence="3" key="1">
    <citation type="submission" date="2023-08" db="EMBL/GenBank/DDBJ databases">
        <title>WGS of pathogenic bacterial species, Los Angeles County Public Health Laboratories.</title>
        <authorList>
            <person name="Garrigues J.M."/>
            <person name="Green N.M."/>
        </authorList>
    </citation>
    <scope>NUCLEOTIDE SEQUENCE</scope>
    <source>
        <strain evidence="3">LACPHL-BACT-2023-00068</strain>
    </source>
</reference>
<dbReference type="GeneID" id="61386373"/>
<dbReference type="RefSeq" id="WP_045289689.1">
    <property type="nucleotide sequence ID" value="NZ_CACVCI010000001.1"/>
</dbReference>
<keyword evidence="1" id="KW-0812">Transmembrane</keyword>
<organism evidence="2">
    <name type="scientific">Pluralibacter gergoviae</name>
    <name type="common">Enterobacter gergoviae</name>
    <dbReference type="NCBI Taxonomy" id="61647"/>
    <lineage>
        <taxon>Bacteria</taxon>
        <taxon>Pseudomonadati</taxon>
        <taxon>Pseudomonadota</taxon>
        <taxon>Gammaproteobacteria</taxon>
        <taxon>Enterobacterales</taxon>
        <taxon>Enterobacteriaceae</taxon>
        <taxon>Pluralibacter</taxon>
    </lineage>
</organism>
<dbReference type="KEGG" id="pge:LG71_26080"/>
<dbReference type="Proteomes" id="UP001236270">
    <property type="component" value="Unassembled WGS sequence"/>
</dbReference>
<evidence type="ECO:0000313" key="2">
    <source>
        <dbReference type="EMBL" id="EML1472737.1"/>
    </source>
</evidence>
<comment type="caution">
    <text evidence="2">The sequence shown here is derived from an EMBL/GenBank/DDBJ whole genome shotgun (WGS) entry which is preliminary data.</text>
</comment>
<feature type="transmembrane region" description="Helical" evidence="1">
    <location>
        <begin position="146"/>
        <end position="166"/>
    </location>
</feature>
<dbReference type="AlphaFoldDB" id="A0AAI9DMX6"/>
<reference evidence="2" key="2">
    <citation type="submission" date="2024-02" db="EMBL/GenBank/DDBJ databases">
        <authorList>
            <consortium name="Clinical and Environmental Microbiology Branch: Whole genome sequencing antimicrobial resistance pathogens in the healthcare setting"/>
        </authorList>
    </citation>
    <scope>NUCLEOTIDE SEQUENCE</scope>
    <source>
        <strain evidence="2">2021DK-00143</strain>
    </source>
</reference>
<dbReference type="EMBL" id="ABLOKC030000020">
    <property type="protein sequence ID" value="EML1472737.1"/>
    <property type="molecule type" value="Genomic_DNA"/>
</dbReference>
<keyword evidence="1" id="KW-0472">Membrane</keyword>
<name>A0AAI9DMX6_PLUGE</name>
<feature type="transmembrane region" description="Helical" evidence="1">
    <location>
        <begin position="67"/>
        <end position="91"/>
    </location>
</feature>
<gene>
    <name evidence="2" type="ORF">QEG54_003511</name>
    <name evidence="3" type="ORF">RBJ30_20430</name>
</gene>
<evidence type="ECO:0000313" key="3">
    <source>
        <dbReference type="EMBL" id="MDQ2311443.1"/>
    </source>
</evidence>
<accession>A0AAI9DMX6</accession>
<dbReference type="EMBL" id="JAVDNV010000017">
    <property type="protein sequence ID" value="MDQ2311443.1"/>
    <property type="molecule type" value="Genomic_DNA"/>
</dbReference>
<sequence>MNTEQKSTAEAAIFTDAKERLSFYRSEIHHEINALAARNNALLTAHSFLIIAYASCMANSNPHWGDIFSLVAPVTLAIFGVMSSLTVGPAISASYDIINHWQQKQNALFSMDLNIGIICDDAPLFNDKPFNYTSYRYSAYFSRKTPVYFILLWIALGMLSIALHYMHEIAWLRDALFNLK</sequence>
<proteinExistence type="predicted"/>
<keyword evidence="1" id="KW-1133">Transmembrane helix</keyword>
<evidence type="ECO:0000256" key="1">
    <source>
        <dbReference type="SAM" id="Phobius"/>
    </source>
</evidence>